<keyword evidence="5" id="KW-0143">Chaperone</keyword>
<dbReference type="SUPFAM" id="SSF101116">
    <property type="entry name" value="Flagellar export chaperone FliS"/>
    <property type="match status" value="1"/>
</dbReference>
<dbReference type="InterPro" id="IPR003713">
    <property type="entry name" value="FliS"/>
</dbReference>
<proteinExistence type="inferred from homology"/>
<evidence type="ECO:0000256" key="4">
    <source>
        <dbReference type="ARBA" id="ARBA00022795"/>
    </source>
</evidence>
<sequence>MRGSLQSYRQVSVNSQITEASPHKITQMLFAGALERIAQSRYAIENNDIAAKGLCIGKAIDIVEGLRSCLVMDDDELGHNLEALYDFVINGLIQANLSNDTKMLNDVSEVLRTLKEGWDEIPEEMHHITAHAS</sequence>
<dbReference type="PANTHER" id="PTHR34773">
    <property type="entry name" value="FLAGELLAR SECRETION CHAPERONE FLIS"/>
    <property type="match status" value="1"/>
</dbReference>
<keyword evidence="8" id="KW-1185">Reference proteome</keyword>
<dbReference type="OrthoDB" id="9792010at2"/>
<name>A0A3L8Q1S7_9GAMM</name>
<keyword evidence="7" id="KW-0282">Flagellum</keyword>
<keyword evidence="7" id="KW-0969">Cilium</keyword>
<dbReference type="GO" id="GO:0044780">
    <property type="term" value="P:bacterial-type flagellum assembly"/>
    <property type="evidence" value="ECO:0007669"/>
    <property type="project" value="InterPro"/>
</dbReference>
<gene>
    <name evidence="7" type="primary">fliS</name>
    <name evidence="7" type="ORF">D5018_00095</name>
</gene>
<dbReference type="PANTHER" id="PTHR34773:SF1">
    <property type="entry name" value="FLAGELLAR SECRETION CHAPERONE FLIS"/>
    <property type="match status" value="1"/>
</dbReference>
<dbReference type="GO" id="GO:0071973">
    <property type="term" value="P:bacterial-type flagellum-dependent cell motility"/>
    <property type="evidence" value="ECO:0007669"/>
    <property type="project" value="TreeGrafter"/>
</dbReference>
<evidence type="ECO:0000313" key="8">
    <source>
        <dbReference type="Proteomes" id="UP000281474"/>
    </source>
</evidence>
<dbReference type="NCBIfam" id="TIGR00208">
    <property type="entry name" value="fliS"/>
    <property type="match status" value="1"/>
</dbReference>
<protein>
    <recommendedName>
        <fullName evidence="6">Flagellar secretion chaperone FliS</fullName>
    </recommendedName>
</protein>
<evidence type="ECO:0000256" key="3">
    <source>
        <dbReference type="ARBA" id="ARBA00022490"/>
    </source>
</evidence>
<dbReference type="Pfam" id="PF02561">
    <property type="entry name" value="FliS"/>
    <property type="match status" value="1"/>
</dbReference>
<dbReference type="InterPro" id="IPR036584">
    <property type="entry name" value="FliS_sf"/>
</dbReference>
<evidence type="ECO:0000256" key="2">
    <source>
        <dbReference type="ARBA" id="ARBA00008787"/>
    </source>
</evidence>
<dbReference type="EMBL" id="QZEI01000001">
    <property type="protein sequence ID" value="RLV61555.1"/>
    <property type="molecule type" value="Genomic_DNA"/>
</dbReference>
<reference evidence="7 8" key="1">
    <citation type="submission" date="2018-09" db="EMBL/GenBank/DDBJ databases">
        <title>Phylogeny of the Shewanellaceae, and recommendation for two new genera, Pseudoshewanella and Parashewanella.</title>
        <authorList>
            <person name="Wang G."/>
        </authorList>
    </citation>
    <scope>NUCLEOTIDE SEQUENCE [LARGE SCALE GENOMIC DNA]</scope>
    <source>
        <strain evidence="7 8">C51</strain>
    </source>
</reference>
<keyword evidence="7" id="KW-0966">Cell projection</keyword>
<keyword evidence="3 6" id="KW-0963">Cytoplasm</keyword>
<comment type="subcellular location">
    <subcellularLocation>
        <location evidence="1 6">Cytoplasm</location>
        <location evidence="1 6">Cytosol</location>
    </subcellularLocation>
</comment>
<evidence type="ECO:0000313" key="7">
    <source>
        <dbReference type="EMBL" id="RLV61555.1"/>
    </source>
</evidence>
<dbReference type="Proteomes" id="UP000281474">
    <property type="component" value="Unassembled WGS sequence"/>
</dbReference>
<accession>A0A3L8Q1S7</accession>
<dbReference type="PIRSF" id="PIRSF039090">
    <property type="entry name" value="Flis"/>
    <property type="match status" value="1"/>
</dbReference>
<evidence type="ECO:0000256" key="5">
    <source>
        <dbReference type="ARBA" id="ARBA00023186"/>
    </source>
</evidence>
<dbReference type="CDD" id="cd16098">
    <property type="entry name" value="FliS"/>
    <property type="match status" value="1"/>
</dbReference>
<dbReference type="GO" id="GO:0005829">
    <property type="term" value="C:cytosol"/>
    <property type="evidence" value="ECO:0007669"/>
    <property type="project" value="UniProtKB-SubCell"/>
</dbReference>
<dbReference type="AlphaFoldDB" id="A0A3L8Q1S7"/>
<dbReference type="Gene3D" id="1.20.120.340">
    <property type="entry name" value="Flagellar protein FliS"/>
    <property type="match status" value="1"/>
</dbReference>
<organism evidence="7 8">
    <name type="scientific">Parashewanella curva</name>
    <dbReference type="NCBI Taxonomy" id="2338552"/>
    <lineage>
        <taxon>Bacteria</taxon>
        <taxon>Pseudomonadati</taxon>
        <taxon>Pseudomonadota</taxon>
        <taxon>Gammaproteobacteria</taxon>
        <taxon>Alteromonadales</taxon>
        <taxon>Shewanellaceae</taxon>
        <taxon>Parashewanella</taxon>
    </lineage>
</organism>
<comment type="caution">
    <text evidence="7">The sequence shown here is derived from an EMBL/GenBank/DDBJ whole genome shotgun (WGS) entry which is preliminary data.</text>
</comment>
<keyword evidence="4 6" id="KW-1005">Bacterial flagellum biogenesis</keyword>
<evidence type="ECO:0000256" key="6">
    <source>
        <dbReference type="PIRNR" id="PIRNR039090"/>
    </source>
</evidence>
<evidence type="ECO:0000256" key="1">
    <source>
        <dbReference type="ARBA" id="ARBA00004514"/>
    </source>
</evidence>
<comment type="similarity">
    <text evidence="2 6">Belongs to the FliS family.</text>
</comment>
<dbReference type="RefSeq" id="WP_121836954.1">
    <property type="nucleotide sequence ID" value="NZ_ML014753.1"/>
</dbReference>